<reference evidence="1" key="1">
    <citation type="submission" date="2021-01" db="EMBL/GenBank/DDBJ databases">
        <authorList>
            <person name="Corre E."/>
            <person name="Pelletier E."/>
            <person name="Niang G."/>
            <person name="Scheremetjew M."/>
            <person name="Finn R."/>
            <person name="Kale V."/>
            <person name="Holt S."/>
            <person name="Cochrane G."/>
            <person name="Meng A."/>
            <person name="Brown T."/>
            <person name="Cohen L."/>
        </authorList>
    </citation>
    <scope>NUCLEOTIDE SEQUENCE</scope>
    <source>
        <strain evidence="1">UTEX LB 985</strain>
    </source>
</reference>
<proteinExistence type="predicted"/>
<dbReference type="AlphaFoldDB" id="A0A7S2C085"/>
<gene>
    <name evidence="1" type="ORF">CBRE1094_LOCUS5313</name>
</gene>
<organism evidence="1">
    <name type="scientific">Haptolina brevifila</name>
    <dbReference type="NCBI Taxonomy" id="156173"/>
    <lineage>
        <taxon>Eukaryota</taxon>
        <taxon>Haptista</taxon>
        <taxon>Haptophyta</taxon>
        <taxon>Prymnesiophyceae</taxon>
        <taxon>Prymnesiales</taxon>
        <taxon>Prymnesiaceae</taxon>
        <taxon>Haptolina</taxon>
    </lineage>
</organism>
<protein>
    <submittedName>
        <fullName evidence="1">Uncharacterized protein</fullName>
    </submittedName>
</protein>
<name>A0A7S2C085_9EUKA</name>
<dbReference type="EMBL" id="HBGU01009625">
    <property type="protein sequence ID" value="CAD9411487.1"/>
    <property type="molecule type" value="Transcribed_RNA"/>
</dbReference>
<accession>A0A7S2C085</accession>
<sequence length="118" mass="13047">MFSRSPDATLSYPTATSTPPLCQLHLQLQLQLHPCTSNTAHCHLHSFASTPLHYHLNLHRLSPPSPPLAHRPLVPTALHFPIASTFTSTPPPLHPFLRRHICPLKARVKHGRAAGRCA</sequence>
<evidence type="ECO:0000313" key="1">
    <source>
        <dbReference type="EMBL" id="CAD9411487.1"/>
    </source>
</evidence>